<evidence type="ECO:0008006" key="3">
    <source>
        <dbReference type="Google" id="ProtNLM"/>
    </source>
</evidence>
<comment type="caution">
    <text evidence="1">The sequence shown here is derived from an EMBL/GenBank/DDBJ whole genome shotgun (WGS) entry which is preliminary data.</text>
</comment>
<dbReference type="Proteomes" id="UP000291838">
    <property type="component" value="Unassembled WGS sequence"/>
</dbReference>
<dbReference type="InterPro" id="IPR037119">
    <property type="entry name" value="Haem_oxidase_HugZ-like_sf"/>
</dbReference>
<name>A0A4V1RJR2_9ACTN</name>
<accession>A0A4V1RJR2</accession>
<gene>
    <name evidence="1" type="ORF">EUA06_13780</name>
</gene>
<keyword evidence="2" id="KW-1185">Reference proteome</keyword>
<evidence type="ECO:0000313" key="1">
    <source>
        <dbReference type="EMBL" id="RYB89672.1"/>
    </source>
</evidence>
<evidence type="ECO:0000313" key="2">
    <source>
        <dbReference type="Proteomes" id="UP000291838"/>
    </source>
</evidence>
<reference evidence="1 2" key="1">
    <citation type="submission" date="2019-01" db="EMBL/GenBank/DDBJ databases">
        <title>Novel species of Nocardioides.</title>
        <authorList>
            <person name="Liu Q."/>
            <person name="Xin Y.-H."/>
        </authorList>
    </citation>
    <scope>NUCLEOTIDE SEQUENCE [LARGE SCALE GENOMIC DNA]</scope>
    <source>
        <strain evidence="1 2">HLT3-15</strain>
    </source>
</reference>
<dbReference type="Gene3D" id="3.20.180.10">
    <property type="entry name" value="PNP-oxidase-like"/>
    <property type="match status" value="1"/>
</dbReference>
<proteinExistence type="predicted"/>
<sequence length="227" mass="24225">MIPVDAARYARSVLSCPEAITLRVSSQARTLDDEDYEVTCDVHGSPVFSASDTSALLTATRSGATGVVEVTSALATAASGGRRLELYLQGALVRRGTGCTCCGDPRSLVALEPSRVTLFCDDRPVTVEVARYRDREHVLNPGYLQRTAEHASDAHEQELRTALTATLGLPLQTLLAASLVRIDPSGVDVSWLDDAGAHVQRLDFLRTASSPEELGAALRSHLHAGLC</sequence>
<dbReference type="OrthoDB" id="3770774at2"/>
<dbReference type="EMBL" id="SDWS01000006">
    <property type="protein sequence ID" value="RYB89672.1"/>
    <property type="molecule type" value="Genomic_DNA"/>
</dbReference>
<dbReference type="RefSeq" id="WP_129476782.1">
    <property type="nucleotide sequence ID" value="NZ_SDWS01000006.1"/>
</dbReference>
<protein>
    <recommendedName>
        <fullName evidence="3">DUF2470 domain-containing protein</fullName>
    </recommendedName>
</protein>
<organism evidence="1 2">
    <name type="scientific">Nocardioides glacieisoli</name>
    <dbReference type="NCBI Taxonomy" id="1168730"/>
    <lineage>
        <taxon>Bacteria</taxon>
        <taxon>Bacillati</taxon>
        <taxon>Actinomycetota</taxon>
        <taxon>Actinomycetes</taxon>
        <taxon>Propionibacteriales</taxon>
        <taxon>Nocardioidaceae</taxon>
        <taxon>Nocardioides</taxon>
    </lineage>
</organism>
<dbReference type="AlphaFoldDB" id="A0A4V1RJR2"/>